<feature type="compositionally biased region" description="Acidic residues" evidence="1">
    <location>
        <begin position="205"/>
        <end position="224"/>
    </location>
</feature>
<keyword evidence="3" id="KW-1185">Reference proteome</keyword>
<evidence type="ECO:0000313" key="2">
    <source>
        <dbReference type="EMBL" id="EFO97053.1"/>
    </source>
</evidence>
<dbReference type="HOGENOM" id="CLU_1062602_0_0_1"/>
<name>E3NGF1_CAERE</name>
<organism evidence="3">
    <name type="scientific">Caenorhabditis remanei</name>
    <name type="common">Caenorhabditis vulgaris</name>
    <dbReference type="NCBI Taxonomy" id="31234"/>
    <lineage>
        <taxon>Eukaryota</taxon>
        <taxon>Metazoa</taxon>
        <taxon>Ecdysozoa</taxon>
        <taxon>Nematoda</taxon>
        <taxon>Chromadorea</taxon>
        <taxon>Rhabditida</taxon>
        <taxon>Rhabditina</taxon>
        <taxon>Rhabditomorpha</taxon>
        <taxon>Rhabditoidea</taxon>
        <taxon>Rhabditidae</taxon>
        <taxon>Peloderinae</taxon>
        <taxon>Caenorhabditis</taxon>
    </lineage>
</organism>
<evidence type="ECO:0000256" key="1">
    <source>
        <dbReference type="SAM" id="MobiDB-lite"/>
    </source>
</evidence>
<evidence type="ECO:0000313" key="3">
    <source>
        <dbReference type="Proteomes" id="UP000008281"/>
    </source>
</evidence>
<proteinExistence type="predicted"/>
<dbReference type="EMBL" id="DS268653">
    <property type="protein sequence ID" value="EFO97053.1"/>
    <property type="molecule type" value="Genomic_DNA"/>
</dbReference>
<dbReference type="Proteomes" id="UP000008281">
    <property type="component" value="Unassembled WGS sequence"/>
</dbReference>
<sequence>MAAPSMQVEVHYCFCFPHHDVHQNKLHSLRFALKFKILNQKNNETVILINEDTDRQSIEEMVAFEFPGAYVRVALYDTILEDIEQNLEGQYVGFEFPKSVSLVPKLLTAVYEKGAEKKFEVMCHFMVTNKDDIKYLKCLGMEQEKYGNELRDFMKPEELERRENLEQWEREMKERYRSDSPDLSEIYRDADGFSHIPAKWYPKEEGEDDDDDDYEVRMESDEDEYVPRPWE</sequence>
<gene>
    <name evidence="2" type="ORF">CRE_25889</name>
</gene>
<protein>
    <submittedName>
        <fullName evidence="2">Uncharacterized protein</fullName>
    </submittedName>
</protein>
<dbReference type="InParanoid" id="E3NGF1"/>
<reference evidence="2" key="1">
    <citation type="submission" date="2007-07" db="EMBL/GenBank/DDBJ databases">
        <title>PCAP assembly of the Caenorhabditis remanei genome.</title>
        <authorList>
            <consortium name="The Caenorhabditis remanei Sequencing Consortium"/>
            <person name="Wilson R.K."/>
        </authorList>
    </citation>
    <scope>NUCLEOTIDE SEQUENCE [LARGE SCALE GENOMIC DNA]</scope>
    <source>
        <strain evidence="2">PB4641</strain>
    </source>
</reference>
<accession>E3NGF1</accession>
<feature type="region of interest" description="Disordered" evidence="1">
    <location>
        <begin position="198"/>
        <end position="231"/>
    </location>
</feature>
<dbReference type="AlphaFoldDB" id="E3NGF1"/>